<sequence length="123" mass="14163">MFRSLLLGIVMVLFEVEGLRYCHECKHFDGDICQTGMKSCWKFNVLMYNKSCSTENFYFYDRNTGRYLFRYTVLSCRPCAAGIVQVFHDLLSETFCCTEDNFCNDGSANFDIGSVTLGETETE</sequence>
<proteinExistence type="predicted"/>
<dbReference type="Proteomes" id="UP000028990">
    <property type="component" value="Unassembled WGS sequence"/>
</dbReference>
<keyword evidence="3" id="KW-1185">Reference proteome</keyword>
<keyword evidence="1" id="KW-0732">Signal</keyword>
<accession>A0A091DJW4</accession>
<feature type="chain" id="PRO_5001873449" description="Prostate and testis expressed protein 2" evidence="1">
    <location>
        <begin position="19"/>
        <end position="123"/>
    </location>
</feature>
<dbReference type="EMBL" id="KN122286">
    <property type="protein sequence ID" value="KFO31377.1"/>
    <property type="molecule type" value="Genomic_DNA"/>
</dbReference>
<evidence type="ECO:0000256" key="1">
    <source>
        <dbReference type="SAM" id="SignalP"/>
    </source>
</evidence>
<feature type="signal peptide" evidence="1">
    <location>
        <begin position="1"/>
        <end position="18"/>
    </location>
</feature>
<evidence type="ECO:0000313" key="3">
    <source>
        <dbReference type="Proteomes" id="UP000028990"/>
    </source>
</evidence>
<reference evidence="2 3" key="1">
    <citation type="submission" date="2013-11" db="EMBL/GenBank/DDBJ databases">
        <title>The Damaraland mole rat (Fukomys damarensis) genome and evolution of African mole rats.</title>
        <authorList>
            <person name="Gladyshev V.N."/>
            <person name="Fang X."/>
        </authorList>
    </citation>
    <scope>NUCLEOTIDE SEQUENCE [LARGE SCALE GENOMIC DNA]</scope>
    <source>
        <tissue evidence="2">Liver</tissue>
    </source>
</reference>
<gene>
    <name evidence="2" type="ORF">H920_07212</name>
</gene>
<dbReference type="InterPro" id="IPR059168">
    <property type="entry name" value="PATE2-like_ECD_3FTx"/>
</dbReference>
<dbReference type="AlphaFoldDB" id="A0A091DJW4"/>
<name>A0A091DJW4_FUKDA</name>
<evidence type="ECO:0000313" key="2">
    <source>
        <dbReference type="EMBL" id="KFO31377.1"/>
    </source>
</evidence>
<dbReference type="CDD" id="cd23578">
    <property type="entry name" value="TFP_LU_ECD_PATE2"/>
    <property type="match status" value="1"/>
</dbReference>
<organism evidence="2 3">
    <name type="scientific">Fukomys damarensis</name>
    <name type="common">Damaraland mole rat</name>
    <name type="synonym">Cryptomys damarensis</name>
    <dbReference type="NCBI Taxonomy" id="885580"/>
    <lineage>
        <taxon>Eukaryota</taxon>
        <taxon>Metazoa</taxon>
        <taxon>Chordata</taxon>
        <taxon>Craniata</taxon>
        <taxon>Vertebrata</taxon>
        <taxon>Euteleostomi</taxon>
        <taxon>Mammalia</taxon>
        <taxon>Eutheria</taxon>
        <taxon>Euarchontoglires</taxon>
        <taxon>Glires</taxon>
        <taxon>Rodentia</taxon>
        <taxon>Hystricomorpha</taxon>
        <taxon>Bathyergidae</taxon>
        <taxon>Fukomys</taxon>
    </lineage>
</organism>
<evidence type="ECO:0008006" key="4">
    <source>
        <dbReference type="Google" id="ProtNLM"/>
    </source>
</evidence>
<protein>
    <recommendedName>
        <fullName evidence="4">Prostate and testis expressed protein 2</fullName>
    </recommendedName>
</protein>